<dbReference type="InterPro" id="IPR036188">
    <property type="entry name" value="FAD/NAD-bd_sf"/>
</dbReference>
<dbReference type="InterPro" id="IPR050315">
    <property type="entry name" value="FAD-oxidoreductase_2"/>
</dbReference>
<dbReference type="PRINTS" id="PR00411">
    <property type="entry name" value="PNDRDTASEI"/>
</dbReference>
<dbReference type="InterPro" id="IPR003953">
    <property type="entry name" value="FAD-dep_OxRdtase_2_FAD-bd"/>
</dbReference>
<dbReference type="SUPFAM" id="SSF56425">
    <property type="entry name" value="Succinate dehydrogenase/fumarate reductase flavoprotein, catalytic domain"/>
    <property type="match status" value="1"/>
</dbReference>
<keyword evidence="3" id="KW-0274">FAD</keyword>
<dbReference type="PANTHER" id="PTHR43400:SF10">
    <property type="entry name" value="3-OXOSTEROID 1-DEHYDROGENASE"/>
    <property type="match status" value="1"/>
</dbReference>
<dbReference type="EC" id="1.3.99.4" evidence="6"/>
<accession>A0ABM8LKN6</accession>
<comment type="cofactor">
    <cofactor evidence="1">
        <name>FAD</name>
        <dbReference type="ChEBI" id="CHEBI:57692"/>
    </cofactor>
</comment>
<reference evidence="6 7" key="1">
    <citation type="submission" date="2020-04" db="EMBL/GenBank/DDBJ databases">
        <authorList>
            <person name="De Canck E."/>
        </authorList>
    </citation>
    <scope>NUCLEOTIDE SEQUENCE [LARGE SCALE GENOMIC DNA]</scope>
    <source>
        <strain evidence="6 7">LMG 3415</strain>
    </source>
</reference>
<comment type="caution">
    <text evidence="6">The sequence shown here is derived from an EMBL/GenBank/DDBJ whole genome shotgun (WGS) entry which is preliminary data.</text>
</comment>
<dbReference type="Proteomes" id="UP000507140">
    <property type="component" value="Unassembled WGS sequence"/>
</dbReference>
<evidence type="ECO:0000313" key="7">
    <source>
        <dbReference type="Proteomes" id="UP000507140"/>
    </source>
</evidence>
<dbReference type="GO" id="GO:0047571">
    <property type="term" value="F:3-oxosteroid 1-dehydrogenase activity"/>
    <property type="evidence" value="ECO:0007669"/>
    <property type="project" value="UniProtKB-EC"/>
</dbReference>
<dbReference type="EMBL" id="CADIKR010000008">
    <property type="protein sequence ID" value="CAB3916737.1"/>
    <property type="molecule type" value="Genomic_DNA"/>
</dbReference>
<keyword evidence="4 6" id="KW-0560">Oxidoreductase</keyword>
<dbReference type="SUPFAM" id="SSF51905">
    <property type="entry name" value="FAD/NAD(P)-binding domain"/>
    <property type="match status" value="1"/>
</dbReference>
<name>A0ABM8LKN6_9BURK</name>
<evidence type="ECO:0000256" key="1">
    <source>
        <dbReference type="ARBA" id="ARBA00001974"/>
    </source>
</evidence>
<evidence type="ECO:0000313" key="6">
    <source>
        <dbReference type="EMBL" id="CAB3916737.1"/>
    </source>
</evidence>
<organism evidence="6 7">
    <name type="scientific">Achromobacter mucicolens</name>
    <dbReference type="NCBI Taxonomy" id="1389922"/>
    <lineage>
        <taxon>Bacteria</taxon>
        <taxon>Pseudomonadati</taxon>
        <taxon>Pseudomonadota</taxon>
        <taxon>Betaproteobacteria</taxon>
        <taxon>Burkholderiales</taxon>
        <taxon>Alcaligenaceae</taxon>
        <taxon>Achromobacter</taxon>
    </lineage>
</organism>
<sequence>MERIECDVLVAGSGAAGLTTAFTAADSGLDVIVAEKEATFGGTTAYSAGVIWIPGNTLAQRAGLSDSKESALAYMASEAGEFFDERKARAYVEQAPRMLDFMLERSHVRYQLIPNWADYHPLGPGASSGGRSLLPEPFDGRRLGRDFSRLRTPLSTMMLFGGMSVSRSDIPHLFNATRSPRSAIHVLKLLGRYARDRLNWPRGTAIANGNALIGRLALSLFEKNVPLWTNSPVIALVTDNGRVSGAQVRRNGAVVEITARKAVVLASGGFPRNEEWRRRYYPHVAQGKNHVFLAPPGNTGDGAHLAMTHGAALSDGASNPAAWAPVSRLPNGDGTYTPYPHFIDRCKPGFIAVDRRGKRFANEADSYHDFVPAMVRACADDPRVESFLICDHTTIRRYGMGVVPPFPMPIGRYIDSGYLVRGQTLAVLATQLNVDPQGLVDTVDRYNAFAREGTDPEFGKGSNVYNHFGGDSRRKPNPNLAPIEQGPYYAVRLEPGDLGTFRGLRTDEHARVLRETDATPIPGLYAVGNDMTSVMGGAYPGAGITIGPAMTFGYIAARHFAE</sequence>
<keyword evidence="7" id="KW-1185">Reference proteome</keyword>
<evidence type="ECO:0000256" key="3">
    <source>
        <dbReference type="ARBA" id="ARBA00022827"/>
    </source>
</evidence>
<dbReference type="PANTHER" id="PTHR43400">
    <property type="entry name" value="FUMARATE REDUCTASE"/>
    <property type="match status" value="1"/>
</dbReference>
<evidence type="ECO:0000256" key="4">
    <source>
        <dbReference type="ARBA" id="ARBA00023002"/>
    </source>
</evidence>
<evidence type="ECO:0000256" key="2">
    <source>
        <dbReference type="ARBA" id="ARBA00022630"/>
    </source>
</evidence>
<protein>
    <submittedName>
        <fullName evidence="6">3-oxosteroid 1-dehydrogenase</fullName>
        <ecNumber evidence="6">1.3.99.4</ecNumber>
    </submittedName>
</protein>
<gene>
    <name evidence="6" type="primary">kstD_2</name>
    <name evidence="6" type="ORF">LMG3415_05281</name>
</gene>
<evidence type="ECO:0000259" key="5">
    <source>
        <dbReference type="Pfam" id="PF00890"/>
    </source>
</evidence>
<dbReference type="InterPro" id="IPR027477">
    <property type="entry name" value="Succ_DH/fumarate_Rdtase_cat_sf"/>
</dbReference>
<feature type="domain" description="FAD-dependent oxidoreductase 2 FAD-binding" evidence="5">
    <location>
        <begin position="7"/>
        <end position="546"/>
    </location>
</feature>
<keyword evidence="2" id="KW-0285">Flavoprotein</keyword>
<dbReference type="Gene3D" id="3.50.50.60">
    <property type="entry name" value="FAD/NAD(P)-binding domain"/>
    <property type="match status" value="2"/>
</dbReference>
<dbReference type="Pfam" id="PF00890">
    <property type="entry name" value="FAD_binding_2"/>
    <property type="match status" value="1"/>
</dbReference>
<proteinExistence type="predicted"/>
<dbReference type="RefSeq" id="WP_013397188.1">
    <property type="nucleotide sequence ID" value="NZ_CADIKR010000008.1"/>
</dbReference>